<comment type="caution">
    <text evidence="2">The sequence shown here is derived from an EMBL/GenBank/DDBJ whole genome shotgun (WGS) entry which is preliminary data.</text>
</comment>
<feature type="compositionally biased region" description="Acidic residues" evidence="1">
    <location>
        <begin position="579"/>
        <end position="594"/>
    </location>
</feature>
<gene>
    <name evidence="2" type="ORF">GRF29_28g1736710</name>
</gene>
<organism evidence="2 3">
    <name type="scientific">Pseudopithomyces chartarum</name>
    <dbReference type="NCBI Taxonomy" id="1892770"/>
    <lineage>
        <taxon>Eukaryota</taxon>
        <taxon>Fungi</taxon>
        <taxon>Dikarya</taxon>
        <taxon>Ascomycota</taxon>
        <taxon>Pezizomycotina</taxon>
        <taxon>Dothideomycetes</taxon>
        <taxon>Pleosporomycetidae</taxon>
        <taxon>Pleosporales</taxon>
        <taxon>Massarineae</taxon>
        <taxon>Didymosphaeriaceae</taxon>
        <taxon>Pseudopithomyces</taxon>
    </lineage>
</organism>
<evidence type="ECO:0000313" key="3">
    <source>
        <dbReference type="Proteomes" id="UP001280581"/>
    </source>
</evidence>
<dbReference type="EMBL" id="WVTA01000004">
    <property type="protein sequence ID" value="KAK3213997.1"/>
    <property type="molecule type" value="Genomic_DNA"/>
</dbReference>
<evidence type="ECO:0000256" key="1">
    <source>
        <dbReference type="SAM" id="MobiDB-lite"/>
    </source>
</evidence>
<name>A0AAN6RJG7_9PLEO</name>
<dbReference type="Proteomes" id="UP001280581">
    <property type="component" value="Unassembled WGS sequence"/>
</dbReference>
<reference evidence="2 3" key="1">
    <citation type="submission" date="2021-02" db="EMBL/GenBank/DDBJ databases">
        <title>Genome assembly of Pseudopithomyces chartarum.</title>
        <authorList>
            <person name="Jauregui R."/>
            <person name="Singh J."/>
            <person name="Voisey C."/>
        </authorList>
    </citation>
    <scope>NUCLEOTIDE SEQUENCE [LARGE SCALE GENOMIC DNA]</scope>
    <source>
        <strain evidence="2 3">AGR01</strain>
    </source>
</reference>
<accession>A0AAN6RJG7</accession>
<keyword evidence="3" id="KW-1185">Reference proteome</keyword>
<proteinExistence type="predicted"/>
<evidence type="ECO:0000313" key="2">
    <source>
        <dbReference type="EMBL" id="KAK3213997.1"/>
    </source>
</evidence>
<protein>
    <submittedName>
        <fullName evidence="2">Uncharacterized protein</fullName>
    </submittedName>
</protein>
<sequence length="720" mass="81078">MAHPIVRDDLLELEDRLLDDGFGFLLSILPRELFQLYNERIIINRDLIPLHSGKESPIYAYLREQQDAQRNGGELDGPCVELIRIFEQQVAAFARVPPLSWHGTQDSALARSSVWNDHAEALIKYYLLVWASNEDYDGVLPQPNYEHLAAALRELTATSHYQNRQVIHEDDDGKDVQISFRYLNGSQVNTGLESSTVKSNKEQGFRTSQGKMGIMHLLNEKPPLEVIDTRLPTPHQSPKPSTPDVDMVDATEDSTRAVSVTSMDDSALDLNLAVMKPLDTDVVMTLATEELVRQSLPTPDTLVEETVIETDPTLRDLQKKLGPDALSLLPKSNICTFKKIHTNEPGFLNLRLLLGSLHDTPRSDLDGTELWASFKMHDKNDRAAPRMHVHAFTADADDVVGDDLKIKDILPYLKPGAAFNSIAPGGDRAEELLLKALVKYYYIIAARDRLFGFDKHKMPYNDSFADQLKIAVKRLQSQDPTRDDGQIQRRPYKRLKRSHDPTPTAVLSDAEEDVPSFPRTRDARRSGRRTGQPSSAAVSDNEDNVSAPPPIIPQRLPRRLALGTPIISGMEAPAVNEFLDPDADPADSDGESGDEIPGPISAETAAFLHKRYIYQKQSKQHYETTKLYAKKKEGAVMGIRKVKGMLNKHEYTPEARRKAQRDLDNRHLVLEAMGRHLAIKETGVSGWKKRVKELESQMEMTGISPKVVQTWHAFYRRDEY</sequence>
<feature type="region of interest" description="Disordered" evidence="1">
    <location>
        <begin position="577"/>
        <end position="599"/>
    </location>
</feature>
<feature type="region of interest" description="Disordered" evidence="1">
    <location>
        <begin position="475"/>
        <end position="553"/>
    </location>
</feature>
<dbReference type="AlphaFoldDB" id="A0AAN6RJG7"/>